<comment type="caution">
    <text evidence="2">The sequence shown here is derived from an EMBL/GenBank/DDBJ whole genome shotgun (WGS) entry which is preliminary data.</text>
</comment>
<dbReference type="GO" id="GO:0005737">
    <property type="term" value="C:cytoplasm"/>
    <property type="evidence" value="ECO:0007669"/>
    <property type="project" value="TreeGrafter"/>
</dbReference>
<dbReference type="AlphaFoldDB" id="A0A367U6X4"/>
<feature type="domain" description="Calcineurin-like phosphoesterase" evidence="1">
    <location>
        <begin position="12"/>
        <end position="204"/>
    </location>
</feature>
<dbReference type="EMBL" id="JPWA01000040">
    <property type="protein sequence ID" value="RCK03978.1"/>
    <property type="molecule type" value="Genomic_DNA"/>
</dbReference>
<dbReference type="PANTHER" id="PTHR42850">
    <property type="entry name" value="METALLOPHOSPHOESTERASE"/>
    <property type="match status" value="1"/>
</dbReference>
<reference evidence="2 3" key="1">
    <citation type="submission" date="2014-07" db="EMBL/GenBank/DDBJ databases">
        <title>Draft genome sequence of Thalassospira xianhensis P-4 (MCCC 1A02616).</title>
        <authorList>
            <person name="Lai Q."/>
            <person name="Shao Z."/>
        </authorList>
    </citation>
    <scope>NUCLEOTIDE SEQUENCE [LARGE SCALE GENOMIC DNA]</scope>
    <source>
        <strain evidence="2 3">MCCC 1A02616</strain>
    </source>
</reference>
<name>A0A367U6X4_9PROT</name>
<dbReference type="GO" id="GO:0110154">
    <property type="term" value="P:RNA decapping"/>
    <property type="evidence" value="ECO:0007669"/>
    <property type="project" value="TreeGrafter"/>
</dbReference>
<dbReference type="InterPro" id="IPR050126">
    <property type="entry name" value="Ap4A_hydrolase"/>
</dbReference>
<evidence type="ECO:0000259" key="1">
    <source>
        <dbReference type="Pfam" id="PF00149"/>
    </source>
</evidence>
<dbReference type="CDD" id="cd00144">
    <property type="entry name" value="MPP_PPP_family"/>
    <property type="match status" value="1"/>
</dbReference>
<dbReference type="PANTHER" id="PTHR42850:SF4">
    <property type="entry name" value="ZINC-DEPENDENT ENDOPOLYPHOSPHATASE"/>
    <property type="match status" value="1"/>
</dbReference>
<dbReference type="SUPFAM" id="SSF56300">
    <property type="entry name" value="Metallo-dependent phosphatases"/>
    <property type="match status" value="1"/>
</dbReference>
<dbReference type="InterPro" id="IPR004843">
    <property type="entry name" value="Calcineurin-like_PHP"/>
</dbReference>
<evidence type="ECO:0000313" key="2">
    <source>
        <dbReference type="EMBL" id="RCK03978.1"/>
    </source>
</evidence>
<dbReference type="GO" id="GO:0016791">
    <property type="term" value="F:phosphatase activity"/>
    <property type="evidence" value="ECO:0007669"/>
    <property type="project" value="TreeGrafter"/>
</dbReference>
<dbReference type="Proteomes" id="UP000252419">
    <property type="component" value="Unassembled WGS sequence"/>
</dbReference>
<organism evidence="2 3">
    <name type="scientific">Thalassospira xianhensis MCCC 1A02616</name>
    <dbReference type="NCBI Taxonomy" id="1177929"/>
    <lineage>
        <taxon>Bacteria</taxon>
        <taxon>Pseudomonadati</taxon>
        <taxon>Pseudomonadota</taxon>
        <taxon>Alphaproteobacteria</taxon>
        <taxon>Rhodospirillales</taxon>
        <taxon>Thalassospiraceae</taxon>
        <taxon>Thalassospira</taxon>
    </lineage>
</organism>
<dbReference type="GO" id="GO:0008803">
    <property type="term" value="F:bis(5'-nucleosyl)-tetraphosphatase (symmetrical) activity"/>
    <property type="evidence" value="ECO:0007669"/>
    <property type="project" value="TreeGrafter"/>
</dbReference>
<evidence type="ECO:0000313" key="3">
    <source>
        <dbReference type="Proteomes" id="UP000252419"/>
    </source>
</evidence>
<keyword evidence="3" id="KW-1185">Reference proteome</keyword>
<dbReference type="Gene3D" id="3.60.21.10">
    <property type="match status" value="1"/>
</dbReference>
<sequence length="238" mass="26427">MGETSIPDNIVVYAIGDIHGRADLLEKCLVAIHRDPVDSGIAKRIVYLGDYIDRGPESRKVIDIIREMDNAGAIQTKIIGNHEEFLLRFLDNPEEGTSWLSYGGAETLLSYGVGMPAGVLSAGKLAKVAEDLRSRMEESGHLVFLQQLEDAVTIGDYCFVHAGINPDCSLEKQLPKDLRWIREPFLTHAGGFEKIIVHGHTITDEPEFRPNRIGIDTGAYYSGRLTCLRLQGKKYSIM</sequence>
<dbReference type="InterPro" id="IPR029052">
    <property type="entry name" value="Metallo-depent_PP-like"/>
</dbReference>
<accession>A0A367U6X4</accession>
<gene>
    <name evidence="2" type="ORF">TH5_22245</name>
</gene>
<protein>
    <recommendedName>
        <fullName evidence="1">Calcineurin-like phosphoesterase domain-containing protein</fullName>
    </recommendedName>
</protein>
<dbReference type="Pfam" id="PF00149">
    <property type="entry name" value="Metallophos"/>
    <property type="match status" value="1"/>
</dbReference>
<proteinExistence type="predicted"/>